<dbReference type="Proteomes" id="UP001147830">
    <property type="component" value="Unassembled WGS sequence"/>
</dbReference>
<gene>
    <name evidence="2" type="ORF">NYR02_07980</name>
</gene>
<proteinExistence type="predicted"/>
<evidence type="ECO:0000313" key="2">
    <source>
        <dbReference type="EMBL" id="MCT7358953.1"/>
    </source>
</evidence>
<dbReference type="AlphaFoldDB" id="A0A9X3ASG3"/>
<keyword evidence="3" id="KW-1185">Reference proteome</keyword>
<dbReference type="InterPro" id="IPR002591">
    <property type="entry name" value="Phosphodiest/P_Trfase"/>
</dbReference>
<dbReference type="EMBL" id="JAOANI010000015">
    <property type="protein sequence ID" value="MCT7358953.1"/>
    <property type="molecule type" value="Genomic_DNA"/>
</dbReference>
<dbReference type="InterPro" id="IPR018487">
    <property type="entry name" value="Hemopexin-like_repeat"/>
</dbReference>
<dbReference type="SUPFAM" id="SSF53649">
    <property type="entry name" value="Alkaline phosphatase-like"/>
    <property type="match status" value="1"/>
</dbReference>
<dbReference type="PANTHER" id="PTHR10151:SF120">
    <property type="entry name" value="BIS(5'-ADENOSYL)-TRIPHOSPHATASE"/>
    <property type="match status" value="1"/>
</dbReference>
<dbReference type="PANTHER" id="PTHR10151">
    <property type="entry name" value="ECTONUCLEOTIDE PYROPHOSPHATASE/PHOSPHODIESTERASE"/>
    <property type="match status" value="1"/>
</dbReference>
<dbReference type="SUPFAM" id="SSF50923">
    <property type="entry name" value="Hemopexin-like domain"/>
    <property type="match status" value="1"/>
</dbReference>
<dbReference type="Gene3D" id="3.40.720.10">
    <property type="entry name" value="Alkaline Phosphatase, subunit A"/>
    <property type="match status" value="1"/>
</dbReference>
<feature type="signal peptide" evidence="1">
    <location>
        <begin position="1"/>
        <end position="27"/>
    </location>
</feature>
<dbReference type="Gene3D" id="2.110.10.10">
    <property type="entry name" value="Hemopexin-like domain"/>
    <property type="match status" value="2"/>
</dbReference>
<name>A0A9X3ASG3_9GAMM</name>
<organism evidence="2 3">
    <name type="scientific">Thalassolituus pacificus</name>
    <dbReference type="NCBI Taxonomy" id="2975440"/>
    <lineage>
        <taxon>Bacteria</taxon>
        <taxon>Pseudomonadati</taxon>
        <taxon>Pseudomonadota</taxon>
        <taxon>Gammaproteobacteria</taxon>
        <taxon>Oceanospirillales</taxon>
        <taxon>Oceanospirillaceae</taxon>
        <taxon>Thalassolituus</taxon>
    </lineage>
</organism>
<evidence type="ECO:0000313" key="3">
    <source>
        <dbReference type="Proteomes" id="UP001147830"/>
    </source>
</evidence>
<protein>
    <submittedName>
        <fullName evidence="2">Hemopexin repeat-containing protein</fullName>
    </submittedName>
</protein>
<dbReference type="InterPro" id="IPR017850">
    <property type="entry name" value="Alkaline_phosphatase_core_sf"/>
</dbReference>
<dbReference type="Pfam" id="PF00045">
    <property type="entry name" value="Hemopexin"/>
    <property type="match status" value="1"/>
</dbReference>
<sequence length="605" mass="65991">MLNQGNQRFGRLLAAMLCICASTAALAASKPPVVTDPQLPPASGSAPRVLLLGIDGVQLEELQQISTPNFNRLQVRKAYTGGVDGEASQQKTSSGPGWSTILTGVWANKHQITANDSDLANPEFPSLFKRLRDARPQAKIASVMNWGTPNTTYFRNEVSGNDITLNGLSDSAVTSKGIELIAQDYDLVFLHLDEPDHAGHSSCFGPAYNTALRGVDAQLGQLLDAVEQSSSDWLVLVTTDHGREPVLGCNHGSQTRQEKTIFIASNKTLNSEFSQYTSDISNGDFSAIYGNPAQTSITPTVLRYLGVEPQISWQLDGLPLTAAEGVRKVLPGGGSNDFSWYADSSADVEIFRNGTALTQVDALQRGFADNADVRGIVDYTLVQNNTPVSLRLNKVDIDAAVDWSLSRAYFFRDDSRYVRYNKTADQSDSGYPANTNNNSWPGLGDYAGLITAAFSKDSSRSYYFLSDGRYIRYNNSSDQADAGYPKNIDDNSWPGLGAYATQITAALRWTGDKVYFFLKNGTYLRYDLGDDRVDSGYPKAVNDNTWPGLGAYAQDITAAVKWSDSRAYFFLSNQRYIRYSISSDSADSGYPAKVNGGTWPGLMNP</sequence>
<accession>A0A9X3ASG3</accession>
<dbReference type="GO" id="GO:0016787">
    <property type="term" value="F:hydrolase activity"/>
    <property type="evidence" value="ECO:0007669"/>
    <property type="project" value="UniProtKB-ARBA"/>
</dbReference>
<feature type="chain" id="PRO_5040772992" evidence="1">
    <location>
        <begin position="28"/>
        <end position="605"/>
    </location>
</feature>
<dbReference type="PROSITE" id="PS51642">
    <property type="entry name" value="HEMOPEXIN_2"/>
    <property type="match status" value="2"/>
</dbReference>
<reference evidence="2" key="2">
    <citation type="submission" date="2022-08" db="EMBL/GenBank/DDBJ databases">
        <authorList>
            <person name="Dong C."/>
        </authorList>
    </citation>
    <scope>NUCLEOTIDE SEQUENCE</scope>
    <source>
        <strain evidence="2">59MF3M-4</strain>
    </source>
</reference>
<keyword evidence="1" id="KW-0732">Signal</keyword>
<comment type="caution">
    <text evidence="2">The sequence shown here is derived from an EMBL/GenBank/DDBJ whole genome shotgun (WGS) entry which is preliminary data.</text>
</comment>
<evidence type="ECO:0000256" key="1">
    <source>
        <dbReference type="SAM" id="SignalP"/>
    </source>
</evidence>
<dbReference type="RefSeq" id="WP_260975845.1">
    <property type="nucleotide sequence ID" value="NZ_JAOANI010000015.1"/>
</dbReference>
<dbReference type="InterPro" id="IPR036375">
    <property type="entry name" value="Hemopexin-like_dom_sf"/>
</dbReference>
<reference evidence="2" key="1">
    <citation type="journal article" date="2022" name="Front. Microbiol.">
        <title>Genome-based taxonomic rearrangement of Oceanobacter-related bacteria including the description of Thalassolituus hydrocarbonoclasticus sp. nov. and Thalassolituus pacificus sp. nov. and emended description of the genus Thalassolituus.</title>
        <authorList>
            <person name="Dong C."/>
            <person name="Wei L."/>
            <person name="Wang J."/>
            <person name="Lai Q."/>
            <person name="Huang Z."/>
            <person name="Shao Z."/>
        </authorList>
    </citation>
    <scope>NUCLEOTIDE SEQUENCE</scope>
    <source>
        <strain evidence="2">59MF3M-4</strain>
    </source>
</reference>
<dbReference type="Pfam" id="PF01663">
    <property type="entry name" value="Phosphodiest"/>
    <property type="match status" value="1"/>
</dbReference>
<dbReference type="SMART" id="SM00120">
    <property type="entry name" value="HX"/>
    <property type="match status" value="4"/>
</dbReference>